<dbReference type="InterPro" id="IPR035093">
    <property type="entry name" value="RelE/ParE_toxin_dom_sf"/>
</dbReference>
<keyword evidence="1" id="KW-1277">Toxin-antitoxin system</keyword>
<comment type="caution">
    <text evidence="3">The sequence shown here is derived from an EMBL/GenBank/DDBJ whole genome shotgun (WGS) entry which is preliminary data.</text>
</comment>
<keyword evidence="4" id="KW-1185">Reference proteome</keyword>
<dbReference type="GO" id="GO:0006415">
    <property type="term" value="P:translational termination"/>
    <property type="evidence" value="ECO:0007669"/>
    <property type="project" value="TreeGrafter"/>
</dbReference>
<dbReference type="NCBIfam" id="TIGR02385">
    <property type="entry name" value="RelE_StbE"/>
    <property type="match status" value="1"/>
</dbReference>
<feature type="active site" description="Proton donor" evidence="2">
    <location>
        <position position="87"/>
    </location>
</feature>
<evidence type="ECO:0000256" key="1">
    <source>
        <dbReference type="ARBA" id="ARBA00022649"/>
    </source>
</evidence>
<gene>
    <name evidence="3" type="ORF">CKO40_03365</name>
</gene>
<evidence type="ECO:0000313" key="4">
    <source>
        <dbReference type="Proteomes" id="UP001296776"/>
    </source>
</evidence>
<dbReference type="GO" id="GO:0006402">
    <property type="term" value="P:mRNA catabolic process"/>
    <property type="evidence" value="ECO:0007669"/>
    <property type="project" value="TreeGrafter"/>
</dbReference>
<organism evidence="3 4">
    <name type="scientific">Halochromatium glycolicum</name>
    <dbReference type="NCBI Taxonomy" id="85075"/>
    <lineage>
        <taxon>Bacteria</taxon>
        <taxon>Pseudomonadati</taxon>
        <taxon>Pseudomonadota</taxon>
        <taxon>Gammaproteobacteria</taxon>
        <taxon>Chromatiales</taxon>
        <taxon>Chromatiaceae</taxon>
        <taxon>Halochromatium</taxon>
    </lineage>
</organism>
<dbReference type="AlphaFoldDB" id="A0AAJ0U1N0"/>
<dbReference type="PANTHER" id="PTHR40588:SF1">
    <property type="entry name" value="MRNA INTERFERASE TOXIN YAFQ"/>
    <property type="match status" value="1"/>
</dbReference>
<protein>
    <submittedName>
        <fullName evidence="3">Type II toxin-antitoxin system mRNA interferase toxin, RelE/StbE family</fullName>
    </submittedName>
</protein>
<dbReference type="InterPro" id="IPR004386">
    <property type="entry name" value="Toxin_YafQ-like"/>
</dbReference>
<evidence type="ECO:0000256" key="2">
    <source>
        <dbReference type="PIRSR" id="PIRSR006156-1"/>
    </source>
</evidence>
<sequence>MRRIERTGQLKRDYKREAKRHHAVLDAELMPIVKALADDLPLEPHYRDHALTGGWKDHRDCHVKPDLVLIYRKPDGQLLQLVRLGSHSKLDL</sequence>
<dbReference type="Gene3D" id="3.30.2310.20">
    <property type="entry name" value="RelE-like"/>
    <property type="match status" value="1"/>
</dbReference>
<dbReference type="InterPro" id="IPR007712">
    <property type="entry name" value="RelE/ParE_toxin"/>
</dbReference>
<reference evidence="3" key="2">
    <citation type="journal article" date="2020" name="Microorganisms">
        <title>Osmotic Adaptation and Compatible Solute Biosynthesis of Phototrophic Bacteria as Revealed from Genome Analyses.</title>
        <authorList>
            <person name="Imhoff J.F."/>
            <person name="Rahn T."/>
            <person name="Kunzel S."/>
            <person name="Keller A."/>
            <person name="Neulinger S.C."/>
        </authorList>
    </citation>
    <scope>NUCLEOTIDE SEQUENCE</scope>
    <source>
        <strain evidence="3">DSM 11080</strain>
    </source>
</reference>
<dbReference type="RefSeq" id="WP_200344725.1">
    <property type="nucleotide sequence ID" value="NZ_NRSJ01000004.1"/>
</dbReference>
<dbReference type="SUPFAM" id="SSF143011">
    <property type="entry name" value="RelE-like"/>
    <property type="match status" value="1"/>
</dbReference>
<proteinExistence type="predicted"/>
<dbReference type="Pfam" id="PF15738">
    <property type="entry name" value="YafQ_toxin"/>
    <property type="match status" value="1"/>
</dbReference>
<accession>A0AAJ0U1N0</accession>
<dbReference type="GO" id="GO:0004521">
    <property type="term" value="F:RNA endonuclease activity"/>
    <property type="evidence" value="ECO:0007669"/>
    <property type="project" value="TreeGrafter"/>
</dbReference>
<name>A0AAJ0U1N0_9GAMM</name>
<evidence type="ECO:0000313" key="3">
    <source>
        <dbReference type="EMBL" id="MBK1703614.1"/>
    </source>
</evidence>
<dbReference type="PIRSF" id="PIRSF006156">
    <property type="entry name" value="YafQ"/>
    <property type="match status" value="1"/>
</dbReference>
<dbReference type="Proteomes" id="UP001296776">
    <property type="component" value="Unassembled WGS sequence"/>
</dbReference>
<dbReference type="EMBL" id="NRSJ01000004">
    <property type="protein sequence ID" value="MBK1703614.1"/>
    <property type="molecule type" value="Genomic_DNA"/>
</dbReference>
<reference evidence="3" key="1">
    <citation type="submission" date="2017-08" db="EMBL/GenBank/DDBJ databases">
        <authorList>
            <person name="Imhoff J.F."/>
            <person name="Rahn T."/>
            <person name="Kuenzel S."/>
            <person name="Neulinger S.C."/>
        </authorList>
    </citation>
    <scope>NUCLEOTIDE SEQUENCE</scope>
    <source>
        <strain evidence="3">DSM 11080</strain>
    </source>
</reference>
<dbReference type="PANTHER" id="PTHR40588">
    <property type="entry name" value="MRNA INTERFERASE TOXIN YAFQ"/>
    <property type="match status" value="1"/>
</dbReference>